<dbReference type="SUPFAM" id="SSF54534">
    <property type="entry name" value="FKBP-like"/>
    <property type="match status" value="1"/>
</dbReference>
<keyword evidence="10" id="KW-1185">Reference proteome</keyword>
<dbReference type="EC" id="5.2.1.8" evidence="6"/>
<protein>
    <recommendedName>
        <fullName evidence="6">Peptidyl-prolyl cis-trans isomerase</fullName>
        <ecNumber evidence="6">5.2.1.8</ecNumber>
    </recommendedName>
</protein>
<keyword evidence="4 5" id="KW-0413">Isomerase</keyword>
<dbReference type="RefSeq" id="WP_147921735.1">
    <property type="nucleotide sequence ID" value="NZ_VRTY01000034.1"/>
</dbReference>
<keyword evidence="7" id="KW-0472">Membrane</keyword>
<dbReference type="GO" id="GO:0003755">
    <property type="term" value="F:peptidyl-prolyl cis-trans isomerase activity"/>
    <property type="evidence" value="ECO:0007669"/>
    <property type="project" value="UniProtKB-UniRule"/>
</dbReference>
<dbReference type="PROSITE" id="PS50059">
    <property type="entry name" value="FKBP_PPIASE"/>
    <property type="match status" value="1"/>
</dbReference>
<dbReference type="EMBL" id="VRTY01000034">
    <property type="protein sequence ID" value="TXK46453.1"/>
    <property type="molecule type" value="Genomic_DNA"/>
</dbReference>
<evidence type="ECO:0000256" key="1">
    <source>
        <dbReference type="ARBA" id="ARBA00000971"/>
    </source>
</evidence>
<reference evidence="9 10" key="1">
    <citation type="submission" date="2019-08" db="EMBL/GenBank/DDBJ databases">
        <authorList>
            <person name="Shi S."/>
        </authorList>
    </citation>
    <scope>NUCLEOTIDE SEQUENCE [LARGE SCALE GENOMIC DNA]</scope>
    <source>
        <strain evidence="9 10">GY10130</strain>
    </source>
</reference>
<dbReference type="InterPro" id="IPR001179">
    <property type="entry name" value="PPIase_FKBP_dom"/>
</dbReference>
<evidence type="ECO:0000256" key="4">
    <source>
        <dbReference type="ARBA" id="ARBA00023235"/>
    </source>
</evidence>
<evidence type="ECO:0000313" key="10">
    <source>
        <dbReference type="Proteomes" id="UP000321926"/>
    </source>
</evidence>
<keyword evidence="7" id="KW-0812">Transmembrane</keyword>
<dbReference type="PROSITE" id="PS51257">
    <property type="entry name" value="PROKAR_LIPOPROTEIN"/>
    <property type="match status" value="1"/>
</dbReference>
<dbReference type="InterPro" id="IPR046357">
    <property type="entry name" value="PPIase_dom_sf"/>
</dbReference>
<keyword evidence="7" id="KW-1133">Transmembrane helix</keyword>
<keyword evidence="3 5" id="KW-0697">Rotamase</keyword>
<dbReference type="AlphaFoldDB" id="A0A5C8K5W9"/>
<proteinExistence type="inferred from homology"/>
<dbReference type="Pfam" id="PF00254">
    <property type="entry name" value="FKBP_C"/>
    <property type="match status" value="1"/>
</dbReference>
<evidence type="ECO:0000259" key="8">
    <source>
        <dbReference type="PROSITE" id="PS50059"/>
    </source>
</evidence>
<evidence type="ECO:0000256" key="3">
    <source>
        <dbReference type="ARBA" id="ARBA00023110"/>
    </source>
</evidence>
<dbReference type="Proteomes" id="UP000321926">
    <property type="component" value="Unassembled WGS sequence"/>
</dbReference>
<evidence type="ECO:0000313" key="9">
    <source>
        <dbReference type="EMBL" id="TXK46453.1"/>
    </source>
</evidence>
<dbReference type="OrthoDB" id="9814548at2"/>
<sequence>MRLLPFITNSSPKSILVKVFFFFMVAASFSACKEPQNPYRNRCYPTLEEKLAQKPKDIDVIKKHFREKGVDTTNMQSTSSGLHYVILDNGTGDQVKKGDRVLVHYFGKTLDGYEFDNSRQSRDPQIVNSGFSVQVGVSQVIEGWHEALELMKVGDDIRFYIPSYLAYGPCGSAGAIGSNEVLIFEIQLLRIVK</sequence>
<dbReference type="PANTHER" id="PTHR43811:SF19">
    <property type="entry name" value="39 KDA FK506-BINDING NUCLEAR PROTEIN"/>
    <property type="match status" value="1"/>
</dbReference>
<name>A0A5C8K5W9_9BACT</name>
<evidence type="ECO:0000256" key="2">
    <source>
        <dbReference type="ARBA" id="ARBA00006577"/>
    </source>
</evidence>
<dbReference type="PANTHER" id="PTHR43811">
    <property type="entry name" value="FKBP-TYPE PEPTIDYL-PROLYL CIS-TRANS ISOMERASE FKPA"/>
    <property type="match status" value="1"/>
</dbReference>
<feature type="transmembrane region" description="Helical" evidence="7">
    <location>
        <begin position="15"/>
        <end position="32"/>
    </location>
</feature>
<evidence type="ECO:0000256" key="5">
    <source>
        <dbReference type="PROSITE-ProRule" id="PRU00277"/>
    </source>
</evidence>
<comment type="similarity">
    <text evidence="2 6">Belongs to the FKBP-type PPIase family.</text>
</comment>
<dbReference type="Gene3D" id="3.10.50.40">
    <property type="match status" value="1"/>
</dbReference>
<organism evidence="9 10">
    <name type="scientific">Pontibacter qinzhouensis</name>
    <dbReference type="NCBI Taxonomy" id="2603253"/>
    <lineage>
        <taxon>Bacteria</taxon>
        <taxon>Pseudomonadati</taxon>
        <taxon>Bacteroidota</taxon>
        <taxon>Cytophagia</taxon>
        <taxon>Cytophagales</taxon>
        <taxon>Hymenobacteraceae</taxon>
        <taxon>Pontibacter</taxon>
    </lineage>
</organism>
<accession>A0A5C8K5W9</accession>
<comment type="catalytic activity">
    <reaction evidence="1 5 6">
        <text>[protein]-peptidylproline (omega=180) = [protein]-peptidylproline (omega=0)</text>
        <dbReference type="Rhea" id="RHEA:16237"/>
        <dbReference type="Rhea" id="RHEA-COMP:10747"/>
        <dbReference type="Rhea" id="RHEA-COMP:10748"/>
        <dbReference type="ChEBI" id="CHEBI:83833"/>
        <dbReference type="ChEBI" id="CHEBI:83834"/>
        <dbReference type="EC" id="5.2.1.8"/>
    </reaction>
</comment>
<feature type="domain" description="PPIase FKBP-type" evidence="8">
    <location>
        <begin position="98"/>
        <end position="192"/>
    </location>
</feature>
<evidence type="ECO:0000256" key="6">
    <source>
        <dbReference type="RuleBase" id="RU003915"/>
    </source>
</evidence>
<evidence type="ECO:0000256" key="7">
    <source>
        <dbReference type="SAM" id="Phobius"/>
    </source>
</evidence>
<gene>
    <name evidence="9" type="ORF">FVR03_10665</name>
</gene>
<comment type="caution">
    <text evidence="9">The sequence shown here is derived from an EMBL/GenBank/DDBJ whole genome shotgun (WGS) entry which is preliminary data.</text>
</comment>